<protein>
    <submittedName>
        <fullName evidence="1">Uncharacterized protein</fullName>
    </submittedName>
</protein>
<gene>
    <name evidence="1" type="ORF">BDM02DRAFT_3121957</name>
</gene>
<accession>A0ACB6Z443</accession>
<proteinExistence type="predicted"/>
<name>A0ACB6Z443_THEGA</name>
<dbReference type="EMBL" id="MU118140">
    <property type="protein sequence ID" value="KAF9644425.1"/>
    <property type="molecule type" value="Genomic_DNA"/>
</dbReference>
<reference evidence="1" key="2">
    <citation type="journal article" date="2020" name="Nat. Commun.">
        <title>Large-scale genome sequencing of mycorrhizal fungi provides insights into the early evolution of symbiotic traits.</title>
        <authorList>
            <person name="Miyauchi S."/>
            <person name="Kiss E."/>
            <person name="Kuo A."/>
            <person name="Drula E."/>
            <person name="Kohler A."/>
            <person name="Sanchez-Garcia M."/>
            <person name="Morin E."/>
            <person name="Andreopoulos B."/>
            <person name="Barry K.W."/>
            <person name="Bonito G."/>
            <person name="Buee M."/>
            <person name="Carver A."/>
            <person name="Chen C."/>
            <person name="Cichocki N."/>
            <person name="Clum A."/>
            <person name="Culley D."/>
            <person name="Crous P.W."/>
            <person name="Fauchery L."/>
            <person name="Girlanda M."/>
            <person name="Hayes R.D."/>
            <person name="Keri Z."/>
            <person name="LaButti K."/>
            <person name="Lipzen A."/>
            <person name="Lombard V."/>
            <person name="Magnuson J."/>
            <person name="Maillard F."/>
            <person name="Murat C."/>
            <person name="Nolan M."/>
            <person name="Ohm R.A."/>
            <person name="Pangilinan J."/>
            <person name="Pereira M.F."/>
            <person name="Perotto S."/>
            <person name="Peter M."/>
            <person name="Pfister S."/>
            <person name="Riley R."/>
            <person name="Sitrit Y."/>
            <person name="Stielow J.B."/>
            <person name="Szollosi G."/>
            <person name="Zifcakova L."/>
            <person name="Stursova M."/>
            <person name="Spatafora J.W."/>
            <person name="Tedersoo L."/>
            <person name="Vaario L.M."/>
            <person name="Yamada A."/>
            <person name="Yan M."/>
            <person name="Wang P."/>
            <person name="Xu J."/>
            <person name="Bruns T."/>
            <person name="Baldrian P."/>
            <person name="Vilgalys R."/>
            <person name="Dunand C."/>
            <person name="Henrissat B."/>
            <person name="Grigoriev I.V."/>
            <person name="Hibbett D."/>
            <person name="Nagy L.G."/>
            <person name="Martin F.M."/>
        </authorList>
    </citation>
    <scope>NUCLEOTIDE SEQUENCE</scope>
    <source>
        <strain evidence="1">P2</strain>
    </source>
</reference>
<keyword evidence="2" id="KW-1185">Reference proteome</keyword>
<evidence type="ECO:0000313" key="1">
    <source>
        <dbReference type="EMBL" id="KAF9644425.1"/>
    </source>
</evidence>
<evidence type="ECO:0000313" key="2">
    <source>
        <dbReference type="Proteomes" id="UP000886501"/>
    </source>
</evidence>
<dbReference type="Proteomes" id="UP000886501">
    <property type="component" value="Unassembled WGS sequence"/>
</dbReference>
<sequence>MYFAGIMDHFSDAPKMELIVWGSIVGIITTGAFRTRQQFKRARLKNGDVKPGSTGPRLWSTLAMSGQVSGLILPAVIYCAVIAYNKFHQPEWMREYALPSPPDVFGVDGVVVGRTVGLLALLTGTTLGRNAVKALGDQFHGIGVRERSKLVDSGPFAYVRHPIYTGNLITGVSFALVFWSYIPLYILPITIAGHALKMPIEERMLTEDPDLGREYKLYKLRVPYRIIPYIW</sequence>
<organism evidence="1 2">
    <name type="scientific">Thelephora ganbajun</name>
    <name type="common">Ganba fungus</name>
    <dbReference type="NCBI Taxonomy" id="370292"/>
    <lineage>
        <taxon>Eukaryota</taxon>
        <taxon>Fungi</taxon>
        <taxon>Dikarya</taxon>
        <taxon>Basidiomycota</taxon>
        <taxon>Agaricomycotina</taxon>
        <taxon>Agaricomycetes</taxon>
        <taxon>Thelephorales</taxon>
        <taxon>Thelephoraceae</taxon>
        <taxon>Thelephora</taxon>
    </lineage>
</organism>
<comment type="caution">
    <text evidence="1">The sequence shown here is derived from an EMBL/GenBank/DDBJ whole genome shotgun (WGS) entry which is preliminary data.</text>
</comment>
<reference evidence="1" key="1">
    <citation type="submission" date="2019-10" db="EMBL/GenBank/DDBJ databases">
        <authorList>
            <consortium name="DOE Joint Genome Institute"/>
            <person name="Kuo A."/>
            <person name="Miyauchi S."/>
            <person name="Kiss E."/>
            <person name="Drula E."/>
            <person name="Kohler A."/>
            <person name="Sanchez-Garcia M."/>
            <person name="Andreopoulos B."/>
            <person name="Barry K.W."/>
            <person name="Bonito G."/>
            <person name="Buee M."/>
            <person name="Carver A."/>
            <person name="Chen C."/>
            <person name="Cichocki N."/>
            <person name="Clum A."/>
            <person name="Culley D."/>
            <person name="Crous P.W."/>
            <person name="Fauchery L."/>
            <person name="Girlanda M."/>
            <person name="Hayes R."/>
            <person name="Keri Z."/>
            <person name="Labutti K."/>
            <person name="Lipzen A."/>
            <person name="Lombard V."/>
            <person name="Magnuson J."/>
            <person name="Maillard F."/>
            <person name="Morin E."/>
            <person name="Murat C."/>
            <person name="Nolan M."/>
            <person name="Ohm R."/>
            <person name="Pangilinan J."/>
            <person name="Pereira M."/>
            <person name="Perotto S."/>
            <person name="Peter M."/>
            <person name="Riley R."/>
            <person name="Sitrit Y."/>
            <person name="Stielow B."/>
            <person name="Szollosi G."/>
            <person name="Zifcakova L."/>
            <person name="Stursova M."/>
            <person name="Spatafora J.W."/>
            <person name="Tedersoo L."/>
            <person name="Vaario L.-M."/>
            <person name="Yamada A."/>
            <person name="Yan M."/>
            <person name="Wang P."/>
            <person name="Xu J."/>
            <person name="Bruns T."/>
            <person name="Baldrian P."/>
            <person name="Vilgalys R."/>
            <person name="Henrissat B."/>
            <person name="Grigoriev I.V."/>
            <person name="Hibbett D."/>
            <person name="Nagy L.G."/>
            <person name="Martin F.M."/>
        </authorList>
    </citation>
    <scope>NUCLEOTIDE SEQUENCE</scope>
    <source>
        <strain evidence="1">P2</strain>
    </source>
</reference>